<reference evidence="3" key="1">
    <citation type="journal article" date="2008" name="Nat. Genet.">
        <title>The Pristionchus pacificus genome provides a unique perspective on nematode lifestyle and parasitism.</title>
        <authorList>
            <person name="Dieterich C."/>
            <person name="Clifton S.W."/>
            <person name="Schuster L.N."/>
            <person name="Chinwalla A."/>
            <person name="Delehaunty K."/>
            <person name="Dinkelacker I."/>
            <person name="Fulton L."/>
            <person name="Fulton R."/>
            <person name="Godfrey J."/>
            <person name="Minx P."/>
            <person name="Mitreva M."/>
            <person name="Roeseler W."/>
            <person name="Tian H."/>
            <person name="Witte H."/>
            <person name="Yang S.P."/>
            <person name="Wilson R.K."/>
            <person name="Sommer R.J."/>
        </authorList>
    </citation>
    <scope>NUCLEOTIDE SEQUENCE [LARGE SCALE GENOMIC DNA]</scope>
    <source>
        <strain evidence="3">PS312</strain>
    </source>
</reference>
<feature type="region of interest" description="Disordered" evidence="1">
    <location>
        <begin position="35"/>
        <end position="72"/>
    </location>
</feature>
<organism evidence="2 3">
    <name type="scientific">Pristionchus pacificus</name>
    <name type="common">Parasitic nematode worm</name>
    <dbReference type="NCBI Taxonomy" id="54126"/>
    <lineage>
        <taxon>Eukaryota</taxon>
        <taxon>Metazoa</taxon>
        <taxon>Ecdysozoa</taxon>
        <taxon>Nematoda</taxon>
        <taxon>Chromadorea</taxon>
        <taxon>Rhabditida</taxon>
        <taxon>Rhabditina</taxon>
        <taxon>Diplogasteromorpha</taxon>
        <taxon>Diplogasteroidea</taxon>
        <taxon>Neodiplogasteridae</taxon>
        <taxon>Pristionchus</taxon>
    </lineage>
</organism>
<accession>A0A2A6BX09</accession>
<sequence length="72" mass="8022">MIDVAHCQSCILNSKDEGRKEVALNNFHMSQASTMKYPPKYQSRIESRKGTTKAEDEASEEGISRNADSGPF</sequence>
<evidence type="ECO:0000313" key="3">
    <source>
        <dbReference type="Proteomes" id="UP000005239"/>
    </source>
</evidence>
<dbReference type="Proteomes" id="UP000005239">
    <property type="component" value="Unassembled WGS sequence"/>
</dbReference>
<proteinExistence type="predicted"/>
<evidence type="ECO:0000313" key="2">
    <source>
        <dbReference type="EnsemblMetazoa" id="PPA46070.1"/>
    </source>
</evidence>
<protein>
    <submittedName>
        <fullName evidence="2">Uncharacterized protein</fullName>
    </submittedName>
</protein>
<dbReference type="AlphaFoldDB" id="A0A2A6BX09"/>
<reference evidence="2" key="2">
    <citation type="submission" date="2022-06" db="UniProtKB">
        <authorList>
            <consortium name="EnsemblMetazoa"/>
        </authorList>
    </citation>
    <scope>IDENTIFICATION</scope>
    <source>
        <strain evidence="2">PS312</strain>
    </source>
</reference>
<accession>A0A8R1V479</accession>
<dbReference type="EnsemblMetazoa" id="PPA46070.1">
    <property type="protein sequence ID" value="PPA46070.1"/>
    <property type="gene ID" value="WBGene00284439"/>
</dbReference>
<gene>
    <name evidence="2" type="primary">WBGene00284439</name>
</gene>
<name>A0A2A6BX09_PRIPA</name>
<evidence type="ECO:0000256" key="1">
    <source>
        <dbReference type="SAM" id="MobiDB-lite"/>
    </source>
</evidence>
<feature type="compositionally biased region" description="Basic and acidic residues" evidence="1">
    <location>
        <begin position="43"/>
        <end position="56"/>
    </location>
</feature>
<keyword evidence="3" id="KW-1185">Reference proteome</keyword>